<evidence type="ECO:0000256" key="1">
    <source>
        <dbReference type="ARBA" id="ARBA00022737"/>
    </source>
</evidence>
<dbReference type="OrthoDB" id="1938824at2759"/>
<sequence length="588" mass="67554">MDLVSPVVGFLNRVWDCTVKCSDPIRHLRENLQSLEEAKRELEAISRDVESNVSLEEQQHSRRTNQVQNWLETVDRTLKEVEDTLHRGDQEIKKRCLGNWCAKNCCSTRNFGKEVIKKLTAVKELVSKGHFDVVADKLPPAAVDVRPMEKTVGTESRFSQLWRYVQDHSMHDVLRDMALWIASEQKNKILVQEYVELSKTKSSMAKWVEAKRISLWRLNVEAFTKSLSCPYLPTTTLFVRDSDLVRFPNNFFRSVCSLIVLDLSKNENLIELPVEIGELVNLQYLNVSFTSIKTLPIEVKKLRLLRILRFEDMLDLQNIPAGVISCLSSLQMFCWFSYSSTEAYHVDISLLQELEGLEHIKDISLMLSSVDCIDKLFSSPKLKACVTSLRIRCPKECSSLVIDISSSAMKRMKILQIIGCKSLKELRFCGTEDDHDMPNNLPSLEFLYLRKCPIKDLTWFIHVPSLLWLTIGECPSLTEVIACDIGFSEIQEAFDIFPNLGRMVLINLPSLKSICRPAMPFPSLKSMWIWDCPNLRNLPFNLETVKTSCLNEISASEEWWHRLEWGNEATKHHFTSKFKQATVLGLGL</sequence>
<proteinExistence type="predicted"/>
<evidence type="ECO:0000256" key="3">
    <source>
        <dbReference type="SAM" id="Coils"/>
    </source>
</evidence>
<feature type="coiled-coil region" evidence="3">
    <location>
        <begin position="25"/>
        <end position="52"/>
    </location>
</feature>
<keyword evidence="1" id="KW-0677">Repeat</keyword>
<keyword evidence="3" id="KW-0175">Coiled coil</keyword>
<dbReference type="PANTHER" id="PTHR33463:SF180">
    <property type="entry name" value="DISEASE RESISTANCE PROTEIN RPS5"/>
    <property type="match status" value="1"/>
</dbReference>
<dbReference type="PANTHER" id="PTHR33463">
    <property type="entry name" value="NB-ARC DOMAIN-CONTAINING PROTEIN-RELATED"/>
    <property type="match status" value="1"/>
</dbReference>
<protein>
    <recommendedName>
        <fullName evidence="4">Disease resistance R13L4/SHOC-2-like LRR domain-containing protein</fullName>
    </recommendedName>
</protein>
<evidence type="ECO:0000313" key="6">
    <source>
        <dbReference type="Proteomes" id="UP000323000"/>
    </source>
</evidence>
<evidence type="ECO:0000259" key="4">
    <source>
        <dbReference type="Pfam" id="PF23598"/>
    </source>
</evidence>
<evidence type="ECO:0000256" key="2">
    <source>
        <dbReference type="ARBA" id="ARBA00022821"/>
    </source>
</evidence>
<dbReference type="InterPro" id="IPR055414">
    <property type="entry name" value="LRR_R13L4/SHOC2-like"/>
</dbReference>
<comment type="caution">
    <text evidence="5">The sequence shown here is derived from an EMBL/GenBank/DDBJ whole genome shotgun (WGS) entry which is preliminary data.</text>
</comment>
<keyword evidence="6" id="KW-1185">Reference proteome</keyword>
<dbReference type="InterPro" id="IPR032675">
    <property type="entry name" value="LRR_dom_sf"/>
</dbReference>
<dbReference type="Proteomes" id="UP000323000">
    <property type="component" value="Chromosome 2"/>
</dbReference>
<dbReference type="Pfam" id="PF23598">
    <property type="entry name" value="LRR_14"/>
    <property type="match status" value="1"/>
</dbReference>
<dbReference type="InterPro" id="IPR050905">
    <property type="entry name" value="Plant_NBS-LRR"/>
</dbReference>
<reference evidence="6" key="1">
    <citation type="journal article" date="2019" name="Gigascience">
        <title>De novo genome assembly of the endangered Acer yangbiense, a plant species with extremely small populations endemic to Yunnan Province, China.</title>
        <authorList>
            <person name="Yang J."/>
            <person name="Wariss H.M."/>
            <person name="Tao L."/>
            <person name="Zhang R."/>
            <person name="Yun Q."/>
            <person name="Hollingsworth P."/>
            <person name="Dao Z."/>
            <person name="Luo G."/>
            <person name="Guo H."/>
            <person name="Ma Y."/>
            <person name="Sun W."/>
        </authorList>
    </citation>
    <scope>NUCLEOTIDE SEQUENCE [LARGE SCALE GENOMIC DNA]</scope>
    <source>
        <strain evidence="6">cv. Malutang</strain>
    </source>
</reference>
<dbReference type="EMBL" id="VAHF01000002">
    <property type="protein sequence ID" value="TXG69145.1"/>
    <property type="molecule type" value="Genomic_DNA"/>
</dbReference>
<dbReference type="Gene3D" id="3.80.10.10">
    <property type="entry name" value="Ribonuclease Inhibitor"/>
    <property type="match status" value="1"/>
</dbReference>
<keyword evidence="2" id="KW-0611">Plant defense</keyword>
<accession>A0A5C7IJ78</accession>
<organism evidence="5 6">
    <name type="scientific">Acer yangbiense</name>
    <dbReference type="NCBI Taxonomy" id="1000413"/>
    <lineage>
        <taxon>Eukaryota</taxon>
        <taxon>Viridiplantae</taxon>
        <taxon>Streptophyta</taxon>
        <taxon>Embryophyta</taxon>
        <taxon>Tracheophyta</taxon>
        <taxon>Spermatophyta</taxon>
        <taxon>Magnoliopsida</taxon>
        <taxon>eudicotyledons</taxon>
        <taxon>Gunneridae</taxon>
        <taxon>Pentapetalae</taxon>
        <taxon>rosids</taxon>
        <taxon>malvids</taxon>
        <taxon>Sapindales</taxon>
        <taxon>Sapindaceae</taxon>
        <taxon>Hippocastanoideae</taxon>
        <taxon>Acereae</taxon>
        <taxon>Acer</taxon>
    </lineage>
</organism>
<feature type="domain" description="Disease resistance R13L4/SHOC-2-like LRR" evidence="4">
    <location>
        <begin position="260"/>
        <end position="528"/>
    </location>
</feature>
<dbReference type="AlphaFoldDB" id="A0A5C7IJ78"/>
<evidence type="ECO:0000313" key="5">
    <source>
        <dbReference type="EMBL" id="TXG69145.1"/>
    </source>
</evidence>
<dbReference type="SUPFAM" id="SSF52058">
    <property type="entry name" value="L domain-like"/>
    <property type="match status" value="1"/>
</dbReference>
<name>A0A5C7IJ78_9ROSI</name>
<gene>
    <name evidence="5" type="ORF">EZV62_004080</name>
</gene>